<evidence type="ECO:0000256" key="8">
    <source>
        <dbReference type="ARBA" id="ARBA00022679"/>
    </source>
</evidence>
<dbReference type="AlphaFoldDB" id="A0A4Z0D2S0"/>
<accession>A0A4Z0D2S0</accession>
<evidence type="ECO:0000256" key="4">
    <source>
        <dbReference type="ARBA" id="ARBA00013673"/>
    </source>
</evidence>
<name>A0A4Z0D2S0_9FIRM</name>
<dbReference type="CDD" id="cd18084">
    <property type="entry name" value="RsmE-like"/>
    <property type="match status" value="1"/>
</dbReference>
<dbReference type="EC" id="2.1.1.193" evidence="3 12"/>
<dbReference type="InterPro" id="IPR029028">
    <property type="entry name" value="Alpha/beta_knot_MTases"/>
</dbReference>
<evidence type="ECO:0000313" key="15">
    <source>
        <dbReference type="Proteomes" id="UP000298381"/>
    </source>
</evidence>
<dbReference type="EMBL" id="SRIB01000007">
    <property type="protein sequence ID" value="TFZ40050.1"/>
    <property type="molecule type" value="Genomic_DNA"/>
</dbReference>
<dbReference type="PIRSF" id="PIRSF015601">
    <property type="entry name" value="MTase_slr0722"/>
    <property type="match status" value="1"/>
</dbReference>
<comment type="catalytic activity">
    <reaction evidence="11 12">
        <text>uridine(1498) in 16S rRNA + S-adenosyl-L-methionine = N(3)-methyluridine(1498) in 16S rRNA + S-adenosyl-L-homocysteine + H(+)</text>
        <dbReference type="Rhea" id="RHEA:42920"/>
        <dbReference type="Rhea" id="RHEA-COMP:10283"/>
        <dbReference type="Rhea" id="RHEA-COMP:10284"/>
        <dbReference type="ChEBI" id="CHEBI:15378"/>
        <dbReference type="ChEBI" id="CHEBI:57856"/>
        <dbReference type="ChEBI" id="CHEBI:59789"/>
        <dbReference type="ChEBI" id="CHEBI:65315"/>
        <dbReference type="ChEBI" id="CHEBI:74502"/>
        <dbReference type="EC" id="2.1.1.193"/>
    </reaction>
</comment>
<dbReference type="InterPro" id="IPR015947">
    <property type="entry name" value="PUA-like_sf"/>
</dbReference>
<evidence type="ECO:0000256" key="5">
    <source>
        <dbReference type="ARBA" id="ARBA00022490"/>
    </source>
</evidence>
<comment type="subcellular location">
    <subcellularLocation>
        <location evidence="1 12">Cytoplasm</location>
    </subcellularLocation>
</comment>
<dbReference type="Gene3D" id="3.40.1280.10">
    <property type="match status" value="1"/>
</dbReference>
<dbReference type="Pfam" id="PF04452">
    <property type="entry name" value="Methyltrans_RNA"/>
    <property type="match status" value="1"/>
</dbReference>
<dbReference type="OrthoDB" id="9815641at2"/>
<evidence type="ECO:0000256" key="7">
    <source>
        <dbReference type="ARBA" id="ARBA00022603"/>
    </source>
</evidence>
<sequence>MHRFFIEEKPEDNLITIIGKDAKHIRDVLRMNFGDMIEIVYENIKYICKINSFDTNSVILEIVQFDSISNEPKLKINLYQSIPKSTKMEVILQKCTEIGVTSFTPVITARTIVKIDDLNKELKKITRWQSIVYEASKQSKRDIVPKVNSIISFKDAINQFMNQTTIVPYENEHYQDLHSTREKYINSDQVNIFIGPEGGFSEQEIEELREIDSIVVSLGPRILRTETAGIVISSIILHEACDLGVIKWKE</sequence>
<evidence type="ECO:0000256" key="1">
    <source>
        <dbReference type="ARBA" id="ARBA00004496"/>
    </source>
</evidence>
<gene>
    <name evidence="14" type="ORF">E4100_05985</name>
</gene>
<feature type="domain" description="Ribosomal RNA small subunit methyltransferase E methyltransferase" evidence="13">
    <location>
        <begin position="71"/>
        <end position="236"/>
    </location>
</feature>
<keyword evidence="6 12" id="KW-0698">rRNA processing</keyword>
<evidence type="ECO:0000256" key="11">
    <source>
        <dbReference type="ARBA" id="ARBA00047944"/>
    </source>
</evidence>
<dbReference type="InterPro" id="IPR006700">
    <property type="entry name" value="RsmE"/>
</dbReference>
<evidence type="ECO:0000313" key="14">
    <source>
        <dbReference type="EMBL" id="TFZ40050.1"/>
    </source>
</evidence>
<dbReference type="PANTHER" id="PTHR30027:SF3">
    <property type="entry name" value="16S RRNA (URACIL(1498)-N(3))-METHYLTRANSFERASE"/>
    <property type="match status" value="1"/>
</dbReference>
<protein>
    <recommendedName>
        <fullName evidence="4 12">Ribosomal RNA small subunit methyltransferase E</fullName>
        <ecNumber evidence="3 12">2.1.1.193</ecNumber>
    </recommendedName>
</protein>
<keyword evidence="7 12" id="KW-0489">Methyltransferase</keyword>
<reference evidence="14 15" key="1">
    <citation type="submission" date="2019-03" db="EMBL/GenBank/DDBJ databases">
        <title>Draft genome sequence data and analysis of a Fermenting Bacterium, Soehngenia longevitae strain 1933PT, isolated from petroleum reservoir in Azerbaijan.</title>
        <authorList>
            <person name="Grouzdev D.S."/>
            <person name="Bidzhieva S.K."/>
            <person name="Sokolova D.S."/>
            <person name="Tourova T.P."/>
            <person name="Poltaraus A.B."/>
            <person name="Nazina T.N."/>
        </authorList>
    </citation>
    <scope>NUCLEOTIDE SEQUENCE [LARGE SCALE GENOMIC DNA]</scope>
    <source>
        <strain evidence="14 15">1933P</strain>
    </source>
</reference>
<dbReference type="InterPro" id="IPR029026">
    <property type="entry name" value="tRNA_m1G_MTases_N"/>
</dbReference>
<dbReference type="RefSeq" id="WP_135271122.1">
    <property type="nucleotide sequence ID" value="NZ_SRIB01000007.1"/>
</dbReference>
<keyword evidence="9 12" id="KW-0949">S-adenosyl-L-methionine</keyword>
<dbReference type="InterPro" id="IPR046886">
    <property type="entry name" value="RsmE_MTase_dom"/>
</dbReference>
<dbReference type="Gene3D" id="2.40.240.20">
    <property type="entry name" value="Hypothetical PUA domain-like, domain 1"/>
    <property type="match status" value="1"/>
</dbReference>
<dbReference type="SUPFAM" id="SSF75217">
    <property type="entry name" value="alpha/beta knot"/>
    <property type="match status" value="1"/>
</dbReference>
<comment type="function">
    <text evidence="10 12">Specifically methylates the N3 position of the uracil ring of uridine 1498 (m3U1498) in 16S rRNA. Acts on the fully assembled 30S ribosomal subunit.</text>
</comment>
<evidence type="ECO:0000256" key="2">
    <source>
        <dbReference type="ARBA" id="ARBA00005528"/>
    </source>
</evidence>
<proteinExistence type="inferred from homology"/>
<evidence type="ECO:0000256" key="12">
    <source>
        <dbReference type="PIRNR" id="PIRNR015601"/>
    </source>
</evidence>
<evidence type="ECO:0000256" key="3">
    <source>
        <dbReference type="ARBA" id="ARBA00012328"/>
    </source>
</evidence>
<evidence type="ECO:0000259" key="13">
    <source>
        <dbReference type="Pfam" id="PF04452"/>
    </source>
</evidence>
<evidence type="ECO:0000256" key="10">
    <source>
        <dbReference type="ARBA" id="ARBA00025699"/>
    </source>
</evidence>
<comment type="caution">
    <text evidence="14">The sequence shown here is derived from an EMBL/GenBank/DDBJ whole genome shotgun (WGS) entry which is preliminary data.</text>
</comment>
<dbReference type="GO" id="GO:0070475">
    <property type="term" value="P:rRNA base methylation"/>
    <property type="evidence" value="ECO:0007669"/>
    <property type="project" value="TreeGrafter"/>
</dbReference>
<dbReference type="SUPFAM" id="SSF88697">
    <property type="entry name" value="PUA domain-like"/>
    <property type="match status" value="1"/>
</dbReference>
<dbReference type="GO" id="GO:0070042">
    <property type="term" value="F:rRNA (uridine-N3-)-methyltransferase activity"/>
    <property type="evidence" value="ECO:0007669"/>
    <property type="project" value="TreeGrafter"/>
</dbReference>
<dbReference type="GO" id="GO:0005737">
    <property type="term" value="C:cytoplasm"/>
    <property type="evidence" value="ECO:0007669"/>
    <property type="project" value="UniProtKB-SubCell"/>
</dbReference>
<keyword evidence="15" id="KW-1185">Reference proteome</keyword>
<comment type="similarity">
    <text evidence="2 12">Belongs to the RNA methyltransferase RsmE family.</text>
</comment>
<dbReference type="NCBIfam" id="TIGR00046">
    <property type="entry name" value="RsmE family RNA methyltransferase"/>
    <property type="match status" value="1"/>
</dbReference>
<dbReference type="PANTHER" id="PTHR30027">
    <property type="entry name" value="RIBOSOMAL RNA SMALL SUBUNIT METHYLTRANSFERASE E"/>
    <property type="match status" value="1"/>
</dbReference>
<evidence type="ECO:0000256" key="6">
    <source>
        <dbReference type="ARBA" id="ARBA00022552"/>
    </source>
</evidence>
<evidence type="ECO:0000256" key="9">
    <source>
        <dbReference type="ARBA" id="ARBA00022691"/>
    </source>
</evidence>
<dbReference type="Proteomes" id="UP000298381">
    <property type="component" value="Unassembled WGS sequence"/>
</dbReference>
<keyword evidence="5 12" id="KW-0963">Cytoplasm</keyword>
<keyword evidence="8 12" id="KW-0808">Transferase</keyword>
<organism evidence="14 15">
    <name type="scientific">Soehngenia longivitae</name>
    <dbReference type="NCBI Taxonomy" id="2562294"/>
    <lineage>
        <taxon>Bacteria</taxon>
        <taxon>Bacillati</taxon>
        <taxon>Bacillota</taxon>
        <taxon>Tissierellia</taxon>
        <taxon>Tissierellales</taxon>
        <taxon>Tissierellaceae</taxon>
        <taxon>Soehngenia</taxon>
    </lineage>
</organism>